<dbReference type="OrthoDB" id="3626928at2"/>
<protein>
    <submittedName>
        <fullName evidence="2">Uncharacterized protein</fullName>
    </submittedName>
</protein>
<keyword evidence="3" id="KW-1185">Reference proteome</keyword>
<gene>
    <name evidence="2" type="ORF">SAMN04487905_108180</name>
</gene>
<proteinExistence type="predicted"/>
<name>A0A1H0VCK5_9ACTN</name>
<dbReference type="Proteomes" id="UP000199497">
    <property type="component" value="Unassembled WGS sequence"/>
</dbReference>
<feature type="region of interest" description="Disordered" evidence="1">
    <location>
        <begin position="75"/>
        <end position="110"/>
    </location>
</feature>
<sequence length="110" mass="11919">MSEGLHFLPAPGLRAVCLTLSVRAVNLGGELLTCPGMLIIRAVDGHPVAEEWLPVGDDPTEAEDEHATQRLRAALRRKHGTAQRDAPWRIRPERNRGAQAVLSGRNQAAG</sequence>
<dbReference type="EMBL" id="FNJR01000008">
    <property type="protein sequence ID" value="SDP76160.1"/>
    <property type="molecule type" value="Genomic_DNA"/>
</dbReference>
<organism evidence="2 3">
    <name type="scientific">Actinopolyspora xinjiangensis</name>
    <dbReference type="NCBI Taxonomy" id="405564"/>
    <lineage>
        <taxon>Bacteria</taxon>
        <taxon>Bacillati</taxon>
        <taxon>Actinomycetota</taxon>
        <taxon>Actinomycetes</taxon>
        <taxon>Actinopolysporales</taxon>
        <taxon>Actinopolysporaceae</taxon>
        <taxon>Actinopolyspora</taxon>
    </lineage>
</organism>
<evidence type="ECO:0000313" key="2">
    <source>
        <dbReference type="EMBL" id="SDP76160.1"/>
    </source>
</evidence>
<evidence type="ECO:0000256" key="1">
    <source>
        <dbReference type="SAM" id="MobiDB-lite"/>
    </source>
</evidence>
<reference evidence="3" key="1">
    <citation type="submission" date="2016-10" db="EMBL/GenBank/DDBJ databases">
        <authorList>
            <person name="Varghese N."/>
            <person name="Submissions S."/>
        </authorList>
    </citation>
    <scope>NUCLEOTIDE SEQUENCE [LARGE SCALE GENOMIC DNA]</scope>
    <source>
        <strain evidence="3">DSM 46732</strain>
    </source>
</reference>
<feature type="compositionally biased region" description="Basic and acidic residues" evidence="1">
    <location>
        <begin position="86"/>
        <end position="96"/>
    </location>
</feature>
<dbReference type="RefSeq" id="WP_092602345.1">
    <property type="nucleotide sequence ID" value="NZ_FNJR01000008.1"/>
</dbReference>
<evidence type="ECO:0000313" key="3">
    <source>
        <dbReference type="Proteomes" id="UP000199497"/>
    </source>
</evidence>
<dbReference type="AlphaFoldDB" id="A0A1H0VCK5"/>
<accession>A0A1H0VCK5</accession>